<evidence type="ECO:0000313" key="2">
    <source>
        <dbReference type="Proteomes" id="UP000003053"/>
    </source>
</evidence>
<proteinExistence type="predicted"/>
<dbReference type="AlphaFoldDB" id="A4BXP7"/>
<name>A4BXP7_9FLAO</name>
<accession>A4BXP7</accession>
<reference evidence="1 2" key="1">
    <citation type="submission" date="2006-02" db="EMBL/GenBank/DDBJ databases">
        <authorList>
            <person name="Murray A."/>
            <person name="Staley J."/>
            <person name="Ferriera S."/>
            <person name="Johnson J."/>
            <person name="Kravitz S."/>
            <person name="Halpern A."/>
            <person name="Remington K."/>
            <person name="Beeson K."/>
            <person name="Tran B."/>
            <person name="Rogers Y.-H."/>
            <person name="Friedman R."/>
            <person name="Venter J.C."/>
        </authorList>
    </citation>
    <scope>NUCLEOTIDE SEQUENCE [LARGE SCALE GENOMIC DNA]</scope>
    <source>
        <strain evidence="1 2">23-P</strain>
    </source>
</reference>
<dbReference type="HOGENOM" id="CLU_2331322_0_0_10"/>
<sequence>MNVGDRLFVETESSLIRKHNKLLLDNRNEFIMIDLGRDLPIFKWFISNKSTWESYVVMNKTEKLLNQIAAAHKQFPEDSVKDMLTDAAKRMRNISKEV</sequence>
<dbReference type="Proteomes" id="UP000003053">
    <property type="component" value="Unassembled WGS sequence"/>
</dbReference>
<protein>
    <submittedName>
        <fullName evidence="1">Uncharacterized protein</fullName>
    </submittedName>
</protein>
<dbReference type="RefSeq" id="WP_004569536.1">
    <property type="nucleotide sequence ID" value="NZ_CH724148.1"/>
</dbReference>
<organism evidence="1 2">
    <name type="scientific">Polaribacter irgensii 23-P</name>
    <dbReference type="NCBI Taxonomy" id="313594"/>
    <lineage>
        <taxon>Bacteria</taxon>
        <taxon>Pseudomonadati</taxon>
        <taxon>Bacteroidota</taxon>
        <taxon>Flavobacteriia</taxon>
        <taxon>Flavobacteriales</taxon>
        <taxon>Flavobacteriaceae</taxon>
    </lineage>
</organism>
<dbReference type="EMBL" id="AAOG01000001">
    <property type="protein sequence ID" value="EAR13738.1"/>
    <property type="molecule type" value="Genomic_DNA"/>
</dbReference>
<evidence type="ECO:0000313" key="1">
    <source>
        <dbReference type="EMBL" id="EAR13738.1"/>
    </source>
</evidence>
<gene>
    <name evidence="1" type="ORF">PI23P_04552</name>
</gene>
<comment type="caution">
    <text evidence="1">The sequence shown here is derived from an EMBL/GenBank/DDBJ whole genome shotgun (WGS) entry which is preliminary data.</text>
</comment>
<keyword evidence="2" id="KW-1185">Reference proteome</keyword>
<dbReference type="STRING" id="313594.PI23P_04552"/>